<keyword evidence="2" id="KW-0662">Pyridine nucleotide biosynthesis</keyword>
<dbReference type="InterPro" id="IPR052347">
    <property type="entry name" value="Isochorismatase_Nicotinamidase"/>
</dbReference>
<evidence type="ECO:0000256" key="5">
    <source>
        <dbReference type="ARBA" id="ARBA00037900"/>
    </source>
</evidence>
<protein>
    <recommendedName>
        <fullName evidence="6">nicotinamidase</fullName>
        <ecNumber evidence="6">3.5.1.19</ecNumber>
    </recommendedName>
    <alternativeName>
        <fullName evidence="7">Nicotinamide deamidase</fullName>
    </alternativeName>
</protein>
<dbReference type="AlphaFoldDB" id="A0A8B8CYB3"/>
<dbReference type="CDD" id="cd01011">
    <property type="entry name" value="nicotinamidase"/>
    <property type="match status" value="1"/>
</dbReference>
<evidence type="ECO:0000256" key="4">
    <source>
        <dbReference type="ARBA" id="ARBA00022801"/>
    </source>
</evidence>
<name>A0A8B8CYB3_CRAVI</name>
<comment type="similarity">
    <text evidence="1">Belongs to the isochorismatase family.</text>
</comment>
<evidence type="ECO:0000256" key="1">
    <source>
        <dbReference type="ARBA" id="ARBA00006336"/>
    </source>
</evidence>
<dbReference type="PANTHER" id="PTHR11080:SF2">
    <property type="entry name" value="LD05707P"/>
    <property type="match status" value="1"/>
</dbReference>
<keyword evidence="8" id="KW-1133">Transmembrane helix</keyword>
<organism evidence="10 11">
    <name type="scientific">Crassostrea virginica</name>
    <name type="common">Eastern oyster</name>
    <dbReference type="NCBI Taxonomy" id="6565"/>
    <lineage>
        <taxon>Eukaryota</taxon>
        <taxon>Metazoa</taxon>
        <taxon>Spiralia</taxon>
        <taxon>Lophotrochozoa</taxon>
        <taxon>Mollusca</taxon>
        <taxon>Bivalvia</taxon>
        <taxon>Autobranchia</taxon>
        <taxon>Pteriomorphia</taxon>
        <taxon>Ostreida</taxon>
        <taxon>Ostreoidea</taxon>
        <taxon>Ostreidae</taxon>
        <taxon>Crassostrea</taxon>
    </lineage>
</organism>
<keyword evidence="3" id="KW-0479">Metal-binding</keyword>
<accession>A0A8B8CYB3</accession>
<evidence type="ECO:0000313" key="11">
    <source>
        <dbReference type="RefSeq" id="XP_022320867.1"/>
    </source>
</evidence>
<evidence type="ECO:0000259" key="9">
    <source>
        <dbReference type="Pfam" id="PF00857"/>
    </source>
</evidence>
<keyword evidence="8" id="KW-0812">Transmembrane</keyword>
<keyword evidence="10" id="KW-1185">Reference proteome</keyword>
<dbReference type="OrthoDB" id="167809at2759"/>
<dbReference type="Pfam" id="PF00857">
    <property type="entry name" value="Isochorismatase"/>
    <property type="match status" value="1"/>
</dbReference>
<proteinExistence type="inferred from homology"/>
<dbReference type="EC" id="3.5.1.19" evidence="6"/>
<keyword evidence="8" id="KW-0472">Membrane</keyword>
<keyword evidence="4" id="KW-0378">Hydrolase</keyword>
<dbReference type="PANTHER" id="PTHR11080">
    <property type="entry name" value="PYRAZINAMIDASE/NICOTINAMIDASE"/>
    <property type="match status" value="1"/>
</dbReference>
<evidence type="ECO:0000313" key="10">
    <source>
        <dbReference type="Proteomes" id="UP000694844"/>
    </source>
</evidence>
<comment type="pathway">
    <text evidence="5">Cofactor biosynthesis; nicotinate biosynthesis; nicotinate from nicotinamide: step 1/1.</text>
</comment>
<dbReference type="GO" id="GO:0019363">
    <property type="term" value="P:pyridine nucleotide biosynthetic process"/>
    <property type="evidence" value="ECO:0007669"/>
    <property type="project" value="UniProtKB-KW"/>
</dbReference>
<sequence length="305" mass="34371">MRQENWSISKLPYRQNLGQTSLFANTGMFTLQRCFGVLFIITSLQVISGRIALLVIDVQNCFLPTGSLPVNDGDQVIPVINGIRQQYDNLFSLVVFSQDWHCSDHISFASQHDGKNSYSTTILQYDNTGKLCESTCDVQYNLTQVLWPDHCIKNTTDAEFAVNVTRSNTDVIVKKGYHCKIDSYSAFFDNGGFSQTELDVKLKEKDIKSVIITGLALDYCVFYTAKDAKRLGYNVYVVQDATRGVEEGTTVSAVREMKDQGINIVQSSEMSRVMQQLTSAGILLRYSVYPWYISVIGITHILLYH</sequence>
<evidence type="ECO:0000256" key="6">
    <source>
        <dbReference type="ARBA" id="ARBA00039017"/>
    </source>
</evidence>
<dbReference type="GeneID" id="111123069"/>
<dbReference type="Gene3D" id="3.40.50.850">
    <property type="entry name" value="Isochorismatase-like"/>
    <property type="match status" value="1"/>
</dbReference>
<dbReference type="InterPro" id="IPR000868">
    <property type="entry name" value="Isochorismatase-like_dom"/>
</dbReference>
<reference evidence="11" key="1">
    <citation type="submission" date="2025-08" db="UniProtKB">
        <authorList>
            <consortium name="RefSeq"/>
        </authorList>
    </citation>
    <scope>IDENTIFICATION</scope>
    <source>
        <tissue evidence="11">Whole sample</tissue>
    </source>
</reference>
<feature type="domain" description="Isochorismatase-like" evidence="9">
    <location>
        <begin position="52"/>
        <end position="266"/>
    </location>
</feature>
<dbReference type="RefSeq" id="XP_022320867.1">
    <property type="nucleotide sequence ID" value="XM_022465159.1"/>
</dbReference>
<dbReference type="Proteomes" id="UP000694844">
    <property type="component" value="Chromosome 3"/>
</dbReference>
<evidence type="ECO:0000256" key="7">
    <source>
        <dbReference type="ARBA" id="ARBA00043224"/>
    </source>
</evidence>
<feature type="transmembrane region" description="Helical" evidence="8">
    <location>
        <begin position="35"/>
        <end position="56"/>
    </location>
</feature>
<gene>
    <name evidence="11" type="primary">LOC111123069</name>
</gene>
<dbReference type="NCBIfam" id="NF008623">
    <property type="entry name" value="PRK11609.1"/>
    <property type="match status" value="1"/>
</dbReference>
<dbReference type="GO" id="GO:0008936">
    <property type="term" value="F:nicotinamidase activity"/>
    <property type="evidence" value="ECO:0007669"/>
    <property type="project" value="UniProtKB-EC"/>
</dbReference>
<dbReference type="KEGG" id="cvn:111123069"/>
<evidence type="ECO:0000256" key="2">
    <source>
        <dbReference type="ARBA" id="ARBA00022642"/>
    </source>
</evidence>
<dbReference type="GO" id="GO:0046872">
    <property type="term" value="F:metal ion binding"/>
    <property type="evidence" value="ECO:0007669"/>
    <property type="project" value="UniProtKB-KW"/>
</dbReference>
<dbReference type="SUPFAM" id="SSF52499">
    <property type="entry name" value="Isochorismatase-like hydrolases"/>
    <property type="match status" value="1"/>
</dbReference>
<dbReference type="InterPro" id="IPR036380">
    <property type="entry name" value="Isochorismatase-like_sf"/>
</dbReference>
<evidence type="ECO:0000256" key="3">
    <source>
        <dbReference type="ARBA" id="ARBA00022723"/>
    </source>
</evidence>
<evidence type="ECO:0000256" key="8">
    <source>
        <dbReference type="SAM" id="Phobius"/>
    </source>
</evidence>